<dbReference type="EMBL" id="MFNE01000026">
    <property type="protein sequence ID" value="OGG95292.1"/>
    <property type="molecule type" value="Genomic_DNA"/>
</dbReference>
<proteinExistence type="predicted"/>
<protein>
    <recommendedName>
        <fullName evidence="4">Lipoprotein</fullName>
    </recommendedName>
</protein>
<feature type="chain" id="PRO_5009524587" description="Lipoprotein" evidence="1">
    <location>
        <begin position="19"/>
        <end position="181"/>
    </location>
</feature>
<evidence type="ECO:0008006" key="4">
    <source>
        <dbReference type="Google" id="ProtNLM"/>
    </source>
</evidence>
<dbReference type="AlphaFoldDB" id="A0A1F6GB11"/>
<reference evidence="2 3" key="1">
    <citation type="journal article" date="2016" name="Nat. Commun.">
        <title>Thousands of microbial genomes shed light on interconnected biogeochemical processes in an aquifer system.</title>
        <authorList>
            <person name="Anantharaman K."/>
            <person name="Brown C.T."/>
            <person name="Hug L.A."/>
            <person name="Sharon I."/>
            <person name="Castelle C.J."/>
            <person name="Probst A.J."/>
            <person name="Thomas B.C."/>
            <person name="Singh A."/>
            <person name="Wilkins M.J."/>
            <person name="Karaoz U."/>
            <person name="Brodie E.L."/>
            <person name="Williams K.H."/>
            <person name="Hubbard S.S."/>
            <person name="Banfield J.F."/>
        </authorList>
    </citation>
    <scope>NUCLEOTIDE SEQUENCE [LARGE SCALE GENOMIC DNA]</scope>
</reference>
<dbReference type="STRING" id="1817772.A2527_08980"/>
<feature type="signal peptide" evidence="1">
    <location>
        <begin position="1"/>
        <end position="18"/>
    </location>
</feature>
<organism evidence="2 3">
    <name type="scientific">Candidatus Lambdaproteobacteria bacterium RIFOXYD2_FULL_50_16</name>
    <dbReference type="NCBI Taxonomy" id="1817772"/>
    <lineage>
        <taxon>Bacteria</taxon>
        <taxon>Pseudomonadati</taxon>
        <taxon>Pseudomonadota</taxon>
        <taxon>Candidatus Lambdaproteobacteria</taxon>
    </lineage>
</organism>
<evidence type="ECO:0000256" key="1">
    <source>
        <dbReference type="SAM" id="SignalP"/>
    </source>
</evidence>
<evidence type="ECO:0000313" key="2">
    <source>
        <dbReference type="EMBL" id="OGG95292.1"/>
    </source>
</evidence>
<gene>
    <name evidence="2" type="ORF">A2527_08980</name>
</gene>
<accession>A0A1F6GB11</accession>
<dbReference type="PROSITE" id="PS51257">
    <property type="entry name" value="PROKAR_LIPOPROTEIN"/>
    <property type="match status" value="1"/>
</dbReference>
<dbReference type="Proteomes" id="UP000178449">
    <property type="component" value="Unassembled WGS sequence"/>
</dbReference>
<keyword evidence="1" id="KW-0732">Signal</keyword>
<name>A0A1F6GB11_9PROT</name>
<sequence>MKSFYTLILGLFLLSGCAATSSSPSSEAKAPQYLEIHQNGRIYVVGSADLTEKYHPHLPYTQTFLGLGPKGETVVLEMEKKGDELKDKLLGQVCDYFKLSAPACEGKSASDQAFIAIYNDGRYYVFGSEEMLQKYNAFLPLTQTYIGQGPQGETLIYEQEKKDTGLLVRLKGEFEAHHQSK</sequence>
<comment type="caution">
    <text evidence="2">The sequence shown here is derived from an EMBL/GenBank/DDBJ whole genome shotgun (WGS) entry which is preliminary data.</text>
</comment>
<evidence type="ECO:0000313" key="3">
    <source>
        <dbReference type="Proteomes" id="UP000178449"/>
    </source>
</evidence>